<sequence length="260" mass="28445">MNNILKIALPVIIGCTCSVNAIAKDFTTVTAGYIAHASDTLDENKNQFDRTLLTVANVRAKDWGRIATVGIFENLEQSSSDPQAEALGEAWSTFKFAGVAHIKTGFAPGLNYMVDEFFFTNTNGYENNMKLGLSYDTKLGDAKANIGAGVNYVSIDNAGAKFTGFSGYALNATVQYPISDNWGLKFLYNGVFDRDEEHAIGYTDSIDGEQHDSGYRLDLAVNYKISNAISACLTLRQLDSWYGYKTSKANMMVLSTSITF</sequence>
<evidence type="ECO:0000313" key="3">
    <source>
        <dbReference type="Proteomes" id="UP000316416"/>
    </source>
</evidence>
<organism evidence="2 3">
    <name type="scientific">Shewanella eurypsychrophilus</name>
    <dbReference type="NCBI Taxonomy" id="2593656"/>
    <lineage>
        <taxon>Bacteria</taxon>
        <taxon>Pseudomonadati</taxon>
        <taxon>Pseudomonadota</taxon>
        <taxon>Gammaproteobacteria</taxon>
        <taxon>Alteromonadales</taxon>
        <taxon>Shewanellaceae</taxon>
        <taxon>Shewanella</taxon>
    </lineage>
</organism>
<evidence type="ECO:0000313" key="2">
    <source>
        <dbReference type="EMBL" id="QPG56585.1"/>
    </source>
</evidence>
<proteinExistence type="predicted"/>
<gene>
    <name evidence="2" type="ORF">FM038_003450</name>
</gene>
<feature type="signal peptide" evidence="1">
    <location>
        <begin position="1"/>
        <end position="23"/>
    </location>
</feature>
<dbReference type="Proteomes" id="UP000316416">
    <property type="component" value="Chromosome"/>
</dbReference>
<name>A0ABX6V7T8_9GAMM</name>
<reference evidence="2" key="1">
    <citation type="submission" date="2021-07" db="EMBL/GenBank/DDBJ databases">
        <title>Shewanella sp. YLB-07 whole genome sequence.</title>
        <authorList>
            <person name="Yu L."/>
        </authorList>
    </citation>
    <scope>NUCLEOTIDE SEQUENCE</scope>
    <source>
        <strain evidence="2">YLB-08</strain>
    </source>
</reference>
<accession>A0ABX6V7T8</accession>
<dbReference type="EMBL" id="CP045503">
    <property type="protein sequence ID" value="QPG56585.1"/>
    <property type="molecule type" value="Genomic_DNA"/>
</dbReference>
<evidence type="ECO:0008006" key="4">
    <source>
        <dbReference type="Google" id="ProtNLM"/>
    </source>
</evidence>
<keyword evidence="1" id="KW-0732">Signal</keyword>
<evidence type="ECO:0000256" key="1">
    <source>
        <dbReference type="SAM" id="SignalP"/>
    </source>
</evidence>
<keyword evidence="3" id="KW-1185">Reference proteome</keyword>
<dbReference type="RefSeq" id="WP_142871966.1">
    <property type="nucleotide sequence ID" value="NZ_CP045503.2"/>
</dbReference>
<protein>
    <recommendedName>
        <fullName evidence="4">Porin</fullName>
    </recommendedName>
</protein>
<feature type="chain" id="PRO_5045344055" description="Porin" evidence="1">
    <location>
        <begin position="24"/>
        <end position="260"/>
    </location>
</feature>